<protein>
    <recommendedName>
        <fullName evidence="2">DUF6268 domain-containing protein</fullName>
    </recommendedName>
</protein>
<feature type="signal peptide" evidence="1">
    <location>
        <begin position="1"/>
        <end position="19"/>
    </location>
</feature>
<evidence type="ECO:0000256" key="1">
    <source>
        <dbReference type="SAM" id="SignalP"/>
    </source>
</evidence>
<dbReference type="Pfam" id="PF19783">
    <property type="entry name" value="DUF6268"/>
    <property type="match status" value="1"/>
</dbReference>
<feature type="chain" id="PRO_5045521955" description="DUF6268 domain-containing protein" evidence="1">
    <location>
        <begin position="20"/>
        <end position="310"/>
    </location>
</feature>
<keyword evidence="4" id="KW-1185">Reference proteome</keyword>
<proteinExistence type="predicted"/>
<keyword evidence="1" id="KW-0732">Signal</keyword>
<comment type="caution">
    <text evidence="3">The sequence shown here is derived from an EMBL/GenBank/DDBJ whole genome shotgun (WGS) entry which is preliminary data.</text>
</comment>
<feature type="domain" description="DUF6268" evidence="2">
    <location>
        <begin position="160"/>
        <end position="272"/>
    </location>
</feature>
<evidence type="ECO:0000313" key="4">
    <source>
        <dbReference type="Proteomes" id="UP000613030"/>
    </source>
</evidence>
<organism evidence="3 4">
    <name type="scientific">Chryseolinea lacunae</name>
    <dbReference type="NCBI Taxonomy" id="2801331"/>
    <lineage>
        <taxon>Bacteria</taxon>
        <taxon>Pseudomonadati</taxon>
        <taxon>Bacteroidota</taxon>
        <taxon>Cytophagia</taxon>
        <taxon>Cytophagales</taxon>
        <taxon>Fulvivirgaceae</taxon>
        <taxon>Chryseolinea</taxon>
    </lineage>
</organism>
<gene>
    <name evidence="3" type="ORF">JI741_29125</name>
</gene>
<sequence length="310" mass="35041">MLKRFWGCLLCLLTSHGTATYCQGLKPGLPGMAPSRWITIRNTQAPGRSYASTTTPATTYTQEDFYFKMWLPVLIRPKFGIIIGPHYRTEQLELKREGGNNPAHQLSNWTLRAMGVDLKASVKVDSTSWLLFSAQVNQSGTLRSDLPGSIPLNYTLTSVYLRRKSARKEVGVGLMVNKSYNLSVLPVFIYNYNFSDRTGIEMSLPHRIAARYNATSRDIFYVKSEAVTRTYYVTCPDKTEPETFRRVEVDLGVAYNRQLTRMLGVELFAGYRRNLSLTLPEGVIPVRTSGPAMSFEIYLRPPVGVSRKLK</sequence>
<evidence type="ECO:0000259" key="2">
    <source>
        <dbReference type="Pfam" id="PF19783"/>
    </source>
</evidence>
<dbReference type="InterPro" id="IPR046235">
    <property type="entry name" value="DUF6268"/>
</dbReference>
<name>A0ABS1L0V7_9BACT</name>
<dbReference type="EMBL" id="JAERRB010000015">
    <property type="protein sequence ID" value="MBL0745329.1"/>
    <property type="molecule type" value="Genomic_DNA"/>
</dbReference>
<dbReference type="RefSeq" id="WP_202015701.1">
    <property type="nucleotide sequence ID" value="NZ_JAERRB010000015.1"/>
</dbReference>
<reference evidence="3 4" key="1">
    <citation type="submission" date="2021-01" db="EMBL/GenBank/DDBJ databases">
        <title>Chryseolinea sp. Jin1 Genome sequencing and assembly.</title>
        <authorList>
            <person name="Kim I."/>
        </authorList>
    </citation>
    <scope>NUCLEOTIDE SEQUENCE [LARGE SCALE GENOMIC DNA]</scope>
    <source>
        <strain evidence="3 4">Jin1</strain>
    </source>
</reference>
<accession>A0ABS1L0V7</accession>
<dbReference type="Proteomes" id="UP000613030">
    <property type="component" value="Unassembled WGS sequence"/>
</dbReference>
<evidence type="ECO:0000313" key="3">
    <source>
        <dbReference type="EMBL" id="MBL0745329.1"/>
    </source>
</evidence>